<keyword evidence="2" id="KW-1133">Transmembrane helix</keyword>
<keyword evidence="2" id="KW-0472">Membrane</keyword>
<proteinExistence type="predicted"/>
<feature type="transmembrane region" description="Helical" evidence="2">
    <location>
        <begin position="55"/>
        <end position="73"/>
    </location>
</feature>
<dbReference type="RefSeq" id="WP_381807979.1">
    <property type="nucleotide sequence ID" value="NZ_JBHYTS010000023.1"/>
</dbReference>
<dbReference type="InterPro" id="IPR045428">
    <property type="entry name" value="EACC1"/>
</dbReference>
<evidence type="ECO:0000313" key="4">
    <source>
        <dbReference type="Proteomes" id="UP001599756"/>
    </source>
</evidence>
<protein>
    <recommendedName>
        <fullName evidence="5">DUF721 domain-containing protein</fullName>
    </recommendedName>
</protein>
<dbReference type="EMBL" id="JBHYTS010000023">
    <property type="protein sequence ID" value="MFE1752191.1"/>
    <property type="molecule type" value="Genomic_DNA"/>
</dbReference>
<reference evidence="3 4" key="1">
    <citation type="submission" date="2024-09" db="EMBL/GenBank/DDBJ databases">
        <title>The Natural Products Discovery Center: Release of the First 8490 Sequenced Strains for Exploring Actinobacteria Biosynthetic Diversity.</title>
        <authorList>
            <person name="Kalkreuter E."/>
            <person name="Kautsar S.A."/>
            <person name="Yang D."/>
            <person name="Bader C.D."/>
            <person name="Teijaro C.N."/>
            <person name="Fluegel L."/>
            <person name="Davis C.M."/>
            <person name="Simpson J.R."/>
            <person name="Lauterbach L."/>
            <person name="Steele A.D."/>
            <person name="Gui C."/>
            <person name="Meng S."/>
            <person name="Li G."/>
            <person name="Viehrig K."/>
            <person name="Ye F."/>
            <person name="Su P."/>
            <person name="Kiefer A.F."/>
            <person name="Nichols A."/>
            <person name="Cepeda A.J."/>
            <person name="Yan W."/>
            <person name="Fan B."/>
            <person name="Jiang Y."/>
            <person name="Adhikari A."/>
            <person name="Zheng C.-J."/>
            <person name="Schuster L."/>
            <person name="Cowan T.M."/>
            <person name="Smanski M.J."/>
            <person name="Chevrette M.G."/>
            <person name="De Carvalho L.P.S."/>
            <person name="Shen B."/>
        </authorList>
    </citation>
    <scope>NUCLEOTIDE SEQUENCE [LARGE SCALE GENOMIC DNA]</scope>
    <source>
        <strain evidence="3 4">NPDC059500</strain>
    </source>
</reference>
<organism evidence="3 4">
    <name type="scientific">Streptomyces anandii</name>
    <dbReference type="NCBI Taxonomy" id="285454"/>
    <lineage>
        <taxon>Bacteria</taxon>
        <taxon>Bacillati</taxon>
        <taxon>Actinomycetota</taxon>
        <taxon>Actinomycetes</taxon>
        <taxon>Kitasatosporales</taxon>
        <taxon>Streptomycetaceae</taxon>
        <taxon>Streptomyces</taxon>
    </lineage>
</organism>
<evidence type="ECO:0000256" key="2">
    <source>
        <dbReference type="SAM" id="Phobius"/>
    </source>
</evidence>
<evidence type="ECO:0000313" key="3">
    <source>
        <dbReference type="EMBL" id="MFE1752191.1"/>
    </source>
</evidence>
<sequence>MDVTVAAQGPDSGDQLRSLGQWLRSDQELRGRVGDREGPLAPGALGPVLDALEVALGPGGAATAFATGVIAWLRSRRGEVRIKVTLPGRRSLELTARRVAGLDAEALRRQVAELADLVNQGQDGADGDTGADDSGGDTVDGSGGRRELT</sequence>
<keyword evidence="2" id="KW-0812">Transmembrane</keyword>
<accession>A0ABW6H6E0</accession>
<gene>
    <name evidence="3" type="ORF">ACFW88_16905</name>
</gene>
<feature type="compositionally biased region" description="Acidic residues" evidence="1">
    <location>
        <begin position="125"/>
        <end position="135"/>
    </location>
</feature>
<name>A0ABW6H6E0_9ACTN</name>
<keyword evidence="4" id="KW-1185">Reference proteome</keyword>
<dbReference type="Proteomes" id="UP001599756">
    <property type="component" value="Unassembled WGS sequence"/>
</dbReference>
<evidence type="ECO:0000256" key="1">
    <source>
        <dbReference type="SAM" id="MobiDB-lite"/>
    </source>
</evidence>
<comment type="caution">
    <text evidence="3">The sequence shown here is derived from an EMBL/GenBank/DDBJ whole genome shotgun (WGS) entry which is preliminary data.</text>
</comment>
<feature type="region of interest" description="Disordered" evidence="1">
    <location>
        <begin position="118"/>
        <end position="149"/>
    </location>
</feature>
<evidence type="ECO:0008006" key="5">
    <source>
        <dbReference type="Google" id="ProtNLM"/>
    </source>
</evidence>
<dbReference type="Pfam" id="PF19953">
    <property type="entry name" value="EACC1"/>
    <property type="match status" value="1"/>
</dbReference>